<dbReference type="GO" id="GO:0051539">
    <property type="term" value="F:4 iron, 4 sulfur cluster binding"/>
    <property type="evidence" value="ECO:0007669"/>
    <property type="project" value="UniProtKB-KW"/>
</dbReference>
<feature type="domain" description="Radical SAM core" evidence="9">
    <location>
        <begin position="156"/>
        <end position="377"/>
    </location>
</feature>
<dbReference type="Proteomes" id="UP000824260">
    <property type="component" value="Unassembled WGS sequence"/>
</dbReference>
<dbReference type="CDD" id="cd01335">
    <property type="entry name" value="Radical_SAM"/>
    <property type="match status" value="1"/>
</dbReference>
<dbReference type="InterPro" id="IPR006158">
    <property type="entry name" value="Cobalamin-bd"/>
</dbReference>
<dbReference type="InterPro" id="IPR034466">
    <property type="entry name" value="Methyltransferase_Class_B"/>
</dbReference>
<dbReference type="AlphaFoldDB" id="A0A9D0ZK80"/>
<feature type="domain" description="B12-binding" evidence="8">
    <location>
        <begin position="2"/>
        <end position="133"/>
    </location>
</feature>
<dbReference type="GO" id="GO:0003824">
    <property type="term" value="F:catalytic activity"/>
    <property type="evidence" value="ECO:0007669"/>
    <property type="project" value="InterPro"/>
</dbReference>
<dbReference type="InterPro" id="IPR006638">
    <property type="entry name" value="Elp3/MiaA/NifB-like_rSAM"/>
</dbReference>
<keyword evidence="2" id="KW-0489">Methyltransferase</keyword>
<dbReference type="PROSITE" id="PS51332">
    <property type="entry name" value="B12_BINDING"/>
    <property type="match status" value="1"/>
</dbReference>
<evidence type="ECO:0000313" key="11">
    <source>
        <dbReference type="Proteomes" id="UP000824260"/>
    </source>
</evidence>
<accession>A0A9D0ZK80</accession>
<evidence type="ECO:0000256" key="6">
    <source>
        <dbReference type="ARBA" id="ARBA00023004"/>
    </source>
</evidence>
<keyword evidence="6" id="KW-0408">Iron</keyword>
<dbReference type="GO" id="GO:0046872">
    <property type="term" value="F:metal ion binding"/>
    <property type="evidence" value="ECO:0007669"/>
    <property type="project" value="UniProtKB-KW"/>
</dbReference>
<evidence type="ECO:0000259" key="8">
    <source>
        <dbReference type="PROSITE" id="PS51332"/>
    </source>
</evidence>
<dbReference type="InterPro" id="IPR058240">
    <property type="entry name" value="rSAM_sf"/>
</dbReference>
<evidence type="ECO:0000313" key="10">
    <source>
        <dbReference type="EMBL" id="HIQ82173.1"/>
    </source>
</evidence>
<dbReference type="Gene3D" id="3.80.30.20">
    <property type="entry name" value="tm_1862 like domain"/>
    <property type="match status" value="1"/>
</dbReference>
<dbReference type="InterPro" id="IPR023404">
    <property type="entry name" value="rSAM_horseshoe"/>
</dbReference>
<dbReference type="SUPFAM" id="SSF102114">
    <property type="entry name" value="Radical SAM enzymes"/>
    <property type="match status" value="1"/>
</dbReference>
<evidence type="ECO:0000256" key="3">
    <source>
        <dbReference type="ARBA" id="ARBA00022679"/>
    </source>
</evidence>
<protein>
    <submittedName>
        <fullName evidence="10">B12-binding domain-containing radical SAM protein</fullName>
    </submittedName>
</protein>
<dbReference type="PANTHER" id="PTHR43409:SF7">
    <property type="entry name" value="BLL1977 PROTEIN"/>
    <property type="match status" value="1"/>
</dbReference>
<dbReference type="SFLD" id="SFLDG01123">
    <property type="entry name" value="methyltransferase_(Class_B)"/>
    <property type="match status" value="1"/>
</dbReference>
<evidence type="ECO:0000256" key="2">
    <source>
        <dbReference type="ARBA" id="ARBA00022603"/>
    </source>
</evidence>
<dbReference type="GO" id="GO:0005829">
    <property type="term" value="C:cytosol"/>
    <property type="evidence" value="ECO:0007669"/>
    <property type="project" value="TreeGrafter"/>
</dbReference>
<evidence type="ECO:0000256" key="5">
    <source>
        <dbReference type="ARBA" id="ARBA00022723"/>
    </source>
</evidence>
<keyword evidence="5" id="KW-0479">Metal-binding</keyword>
<proteinExistence type="predicted"/>
<dbReference type="InterPro" id="IPR051198">
    <property type="entry name" value="BchE-like"/>
</dbReference>
<dbReference type="SFLD" id="SFLDG01082">
    <property type="entry name" value="B12-binding_domain_containing"/>
    <property type="match status" value="1"/>
</dbReference>
<evidence type="ECO:0000259" key="9">
    <source>
        <dbReference type="PROSITE" id="PS51918"/>
    </source>
</evidence>
<evidence type="ECO:0000256" key="1">
    <source>
        <dbReference type="ARBA" id="ARBA00001966"/>
    </source>
</evidence>
<dbReference type="InterPro" id="IPR007197">
    <property type="entry name" value="rSAM"/>
</dbReference>
<reference evidence="10" key="1">
    <citation type="submission" date="2020-10" db="EMBL/GenBank/DDBJ databases">
        <authorList>
            <person name="Gilroy R."/>
        </authorList>
    </citation>
    <scope>NUCLEOTIDE SEQUENCE</scope>
    <source>
        <strain evidence="10">ChiSjej6B24-2974</strain>
    </source>
</reference>
<evidence type="ECO:0000256" key="7">
    <source>
        <dbReference type="ARBA" id="ARBA00023014"/>
    </source>
</evidence>
<name>A0A9D0ZK80_9FIRM</name>
<gene>
    <name evidence="10" type="ORF">IAA52_03640</name>
</gene>
<keyword evidence="4" id="KW-0949">S-adenosyl-L-methionine</keyword>
<keyword evidence="3" id="KW-0808">Transferase</keyword>
<organism evidence="10 11">
    <name type="scientific">Candidatus Pullichristensenella stercorigallinarum</name>
    <dbReference type="NCBI Taxonomy" id="2840909"/>
    <lineage>
        <taxon>Bacteria</taxon>
        <taxon>Bacillati</taxon>
        <taxon>Bacillota</taxon>
        <taxon>Clostridia</taxon>
        <taxon>Candidatus Pullichristensenella</taxon>
    </lineage>
</organism>
<comment type="caution">
    <text evidence="10">The sequence shown here is derived from an EMBL/GenBank/DDBJ whole genome shotgun (WGS) entry which is preliminary data.</text>
</comment>
<dbReference type="PANTHER" id="PTHR43409">
    <property type="entry name" value="ANAEROBIC MAGNESIUM-PROTOPORPHYRIN IX MONOMETHYL ESTER CYCLASE-RELATED"/>
    <property type="match status" value="1"/>
</dbReference>
<sequence>MKIKFILPALEEAVSPFWRPIKYALFPPLGLATLAALCAPEDETTLWDEHVERVDAEDSPDLAVIQTYITNAHRAYELADRYRQRGVYVALGGLHATSLPEEAALHADSVLTGMGEQVFPEFLRDLRRDEARPLYRAGNVCLRDVPLPRRDLIKREKYLVPNSMLISRGCPNACDFCYVDSFFRGGKRFYTYALDRILREMSALPGRHLYFLDDNLFASRPLAEALFREMRGMGRLFQGAMTVRDAQDERLVRLARDAGLRSAFIGFESTNRKNLAAAGKRANLDQDYERAVRTLDAAGVMINGSFIFGMDGDTPDTFRATAEWAIECGIATATFHILTPYPGTALYERYRPRLCVRDWRKYDTRHLVFRHPTMSAEQVEAGYWSAYRTFYRLGNIREGARHHQTSAMRRKHFLYSAAWKKLDPLWNFVIRSGMLGQARRVLEHTLR</sequence>
<dbReference type="SFLD" id="SFLDS00029">
    <property type="entry name" value="Radical_SAM"/>
    <property type="match status" value="1"/>
</dbReference>
<dbReference type="PROSITE" id="PS51918">
    <property type="entry name" value="RADICAL_SAM"/>
    <property type="match status" value="1"/>
</dbReference>
<keyword evidence="7" id="KW-0411">Iron-sulfur</keyword>
<reference evidence="10" key="2">
    <citation type="journal article" date="2021" name="PeerJ">
        <title>Extensive microbial diversity within the chicken gut microbiome revealed by metagenomics and culture.</title>
        <authorList>
            <person name="Gilroy R."/>
            <person name="Ravi A."/>
            <person name="Getino M."/>
            <person name="Pursley I."/>
            <person name="Horton D.L."/>
            <person name="Alikhan N.F."/>
            <person name="Baker D."/>
            <person name="Gharbi K."/>
            <person name="Hall N."/>
            <person name="Watson M."/>
            <person name="Adriaenssens E.M."/>
            <person name="Foster-Nyarko E."/>
            <person name="Jarju S."/>
            <person name="Secka A."/>
            <person name="Antonio M."/>
            <person name="Oren A."/>
            <person name="Chaudhuri R.R."/>
            <person name="La Ragione R."/>
            <person name="Hildebrand F."/>
            <person name="Pallen M.J."/>
        </authorList>
    </citation>
    <scope>NUCLEOTIDE SEQUENCE</scope>
    <source>
        <strain evidence="10">ChiSjej6B24-2974</strain>
    </source>
</reference>
<dbReference type="Gene3D" id="3.40.50.280">
    <property type="entry name" value="Cobalamin-binding domain"/>
    <property type="match status" value="1"/>
</dbReference>
<dbReference type="CDD" id="cd02068">
    <property type="entry name" value="radical_SAM_B12_BD"/>
    <property type="match status" value="1"/>
</dbReference>
<dbReference type="GO" id="GO:0031419">
    <property type="term" value="F:cobalamin binding"/>
    <property type="evidence" value="ECO:0007669"/>
    <property type="project" value="InterPro"/>
</dbReference>
<dbReference type="Pfam" id="PF04055">
    <property type="entry name" value="Radical_SAM"/>
    <property type="match status" value="1"/>
</dbReference>
<evidence type="ECO:0000256" key="4">
    <source>
        <dbReference type="ARBA" id="ARBA00022691"/>
    </source>
</evidence>
<dbReference type="SMART" id="SM00729">
    <property type="entry name" value="Elp3"/>
    <property type="match status" value="1"/>
</dbReference>
<comment type="cofactor">
    <cofactor evidence="1">
        <name>[4Fe-4S] cluster</name>
        <dbReference type="ChEBI" id="CHEBI:49883"/>
    </cofactor>
</comment>
<dbReference type="EMBL" id="DVFZ01000035">
    <property type="protein sequence ID" value="HIQ82173.1"/>
    <property type="molecule type" value="Genomic_DNA"/>
</dbReference>